<evidence type="ECO:0000256" key="2">
    <source>
        <dbReference type="ARBA" id="ARBA00008387"/>
    </source>
</evidence>
<keyword evidence="5" id="KW-0106">Calcium</keyword>
<evidence type="ECO:0000313" key="10">
    <source>
        <dbReference type="Proteomes" id="UP000765845"/>
    </source>
</evidence>
<dbReference type="SUPFAM" id="SSF50998">
    <property type="entry name" value="Quinoprotein alcohol dehydrogenase-like"/>
    <property type="match status" value="1"/>
</dbReference>
<comment type="subcellular location">
    <subcellularLocation>
        <location evidence="1">Fimbrium</location>
    </subcellularLocation>
</comment>
<evidence type="ECO:0000259" key="8">
    <source>
        <dbReference type="Pfam" id="PF05567"/>
    </source>
</evidence>
<evidence type="ECO:0000256" key="3">
    <source>
        <dbReference type="ARBA" id="ARBA00022558"/>
    </source>
</evidence>
<evidence type="ECO:0000256" key="6">
    <source>
        <dbReference type="ARBA" id="ARBA00023263"/>
    </source>
</evidence>
<feature type="region of interest" description="Disordered" evidence="7">
    <location>
        <begin position="1249"/>
        <end position="1270"/>
    </location>
</feature>
<feature type="domain" description="PilY1 beta-propeller" evidence="8">
    <location>
        <begin position="762"/>
        <end position="1084"/>
    </location>
</feature>
<dbReference type="EMBL" id="JAAWWK010000006">
    <property type="protein sequence ID" value="NKI18820.1"/>
    <property type="molecule type" value="Genomic_DNA"/>
</dbReference>
<feature type="compositionally biased region" description="Polar residues" evidence="7">
    <location>
        <begin position="1261"/>
        <end position="1270"/>
    </location>
</feature>
<keyword evidence="3" id="KW-1029">Fimbrium biogenesis</keyword>
<reference evidence="9 10" key="1">
    <citation type="submission" date="2020-04" db="EMBL/GenBank/DDBJ databases">
        <authorList>
            <person name="Yoon J."/>
        </authorList>
    </citation>
    <scope>NUCLEOTIDE SEQUENCE [LARGE SCALE GENOMIC DNA]</scope>
    <source>
        <strain evidence="9 10">KMU-166</strain>
    </source>
</reference>
<gene>
    <name evidence="9" type="ORF">HCU74_15535</name>
</gene>
<dbReference type="InterPro" id="IPR011047">
    <property type="entry name" value="Quinoprotein_ADH-like_sf"/>
</dbReference>
<accession>A0ABX1GHZ3</accession>
<dbReference type="Proteomes" id="UP000765845">
    <property type="component" value="Unassembled WGS sequence"/>
</dbReference>
<sequence>MCIARREHWLSSCSIAVLCLVLLSALPGGRLEAADECTIRVTTDKYIGKNNTNESHTFPELEEIDRVVSFDPKSGNNVGCTIASYSVSGNVLTVKNSKLIPLTCTAKFTVEGSKKGCTPAEPATDGIAQQPLFLSQAATPNIMYLLDDSGSMQFELMPGDIIAGNTRYIFPRANGIHGGADYSNYVPTVDDGDPYNARSRSPQVNTIYYNPSVTYTPWIKSDGSYYADANPRCAPHNPLTKVNVLNDVFCRDLTSINTNFNFNYWFSCNEDGRCTYTNALKTFWPATYFWYRGSGDVWRWNRYDKVEIRPGKDYRGHGRESRDDCADADKGVCSYAEEIQNFANWYSYYRSRVATARAGSGFAFAEQGDSLRVGFGSLNAVSNILDGVATPVITRGVRPFSGADRLKFFDSLYGLEVPAAGTPLRRALDAAGKYFSRNDDKGPWGGEPGTGDRSEQLACRRNYTVLVTDGYWSGGSAGGDAAKNNDGTDNPSHRGVGNTAYTYKALPPFTDNRADTLADVAMHYWKNDLRPDLPNVVPANKNNPAFWQHMTTFGVGLGVNGTVDPVAAFDAVDTGATVNWPNPFAANVYKIDDLLHAAVNSRGGFLSVADPSAFANELSTLLNVIVNESKASASAISANSSRLDSGSLIYQASFSSDDWSGRIISYRIDPDDGSIGAVAWDSDTVGMPAAASRKIITSVGTEGSGGRDAVAFTEANWNQLSSYQQDLLRNGGSKADGTALINWLRGDRSQEGTLFRSRKRILGDIVNSDPAYVGPTEGYGFGKLPGAEGLSYNSYVKAKKSRSPVLLVGANDGMLHGFDAQNGRELFAYMPVGVFPYLAQLASPDYVHRYLVDGSPRVSDAYVNGVWRTVAVASTGAGGRSVFALDVSNPDGFNSSDVLWEFATDSGGTHKLGVAMSEPTVVRLEAGNKWVAIFGNGYNSGDQVKLFIVDLATGKLLRAINTEQSGVGNGLATPVPVDVDNDRITDVVYAGDLKGNLWKFDLRGASPSSWKIAQSNAGSPAPLFVAEDDKGVRQPITVRPTVGRHNDGGYYVYFGTGKFFENSDVLLPQQPQVQDFYGIRDLDKPVDRDDLLVQDVIFEKVGLTVEGRNTEFQVRLVSARGGDSSPQYGWRLPLQPPDNSAEGERSVSRPVLRNGRIVFSTTIPSNGVCGFGGRSWLMELDAQTGGRYADPVLDTNSDRLVDELDKVYYNGEYLPISGRGSDEIIKTPGIIGAGDLEYKLTSGSSGSITSIAQKGGGASRSGRQSWRQLR</sequence>
<comment type="caution">
    <text evidence="9">The sequence shown here is derived from an EMBL/GenBank/DDBJ whole genome shotgun (WGS) entry which is preliminary data.</text>
</comment>
<evidence type="ECO:0000256" key="5">
    <source>
        <dbReference type="ARBA" id="ARBA00022837"/>
    </source>
</evidence>
<dbReference type="Gene3D" id="2.130.10.10">
    <property type="entry name" value="YVTN repeat-like/Quinoprotein amine dehydrogenase"/>
    <property type="match status" value="1"/>
</dbReference>
<dbReference type="RefSeq" id="WP_168451346.1">
    <property type="nucleotide sequence ID" value="NZ_JAAWWK010000006.1"/>
</dbReference>
<dbReference type="InterPro" id="IPR015943">
    <property type="entry name" value="WD40/YVTN_repeat-like_dom_sf"/>
</dbReference>
<organism evidence="9 10">
    <name type="scientific">Spongiibacter thalassae</name>
    <dbReference type="NCBI Taxonomy" id="2721624"/>
    <lineage>
        <taxon>Bacteria</taxon>
        <taxon>Pseudomonadati</taxon>
        <taxon>Pseudomonadota</taxon>
        <taxon>Gammaproteobacteria</taxon>
        <taxon>Cellvibrionales</taxon>
        <taxon>Spongiibacteraceae</taxon>
        <taxon>Spongiibacter</taxon>
    </lineage>
</organism>
<proteinExistence type="inferred from homology"/>
<feature type="region of interest" description="Disordered" evidence="7">
    <location>
        <begin position="1120"/>
        <end position="1147"/>
    </location>
</feature>
<dbReference type="Pfam" id="PF05567">
    <property type="entry name" value="T4P_PilY1"/>
    <property type="match status" value="1"/>
</dbReference>
<evidence type="ECO:0000256" key="7">
    <source>
        <dbReference type="SAM" id="MobiDB-lite"/>
    </source>
</evidence>
<evidence type="ECO:0000256" key="4">
    <source>
        <dbReference type="ARBA" id="ARBA00022723"/>
    </source>
</evidence>
<comment type="similarity">
    <text evidence="2">Belongs to the PilY1 family.</text>
</comment>
<protein>
    <submittedName>
        <fullName evidence="9">Pilus assembly protein PilY</fullName>
    </submittedName>
</protein>
<name>A0ABX1GHZ3_9GAMM</name>
<keyword evidence="4" id="KW-0479">Metal-binding</keyword>
<evidence type="ECO:0000313" key="9">
    <source>
        <dbReference type="EMBL" id="NKI18820.1"/>
    </source>
</evidence>
<dbReference type="InterPro" id="IPR008707">
    <property type="entry name" value="B-propeller_PilY1"/>
</dbReference>
<evidence type="ECO:0000256" key="1">
    <source>
        <dbReference type="ARBA" id="ARBA00004561"/>
    </source>
</evidence>
<keyword evidence="6" id="KW-0281">Fimbrium</keyword>
<keyword evidence="10" id="KW-1185">Reference proteome</keyword>